<dbReference type="PANTHER" id="PTHR38445:SF7">
    <property type="entry name" value="GNTR-FAMILY TRANSCRIPTIONAL REGULATOR"/>
    <property type="match status" value="1"/>
</dbReference>
<dbReference type="GO" id="GO:0003700">
    <property type="term" value="F:DNA-binding transcription factor activity"/>
    <property type="evidence" value="ECO:0007669"/>
    <property type="project" value="InterPro"/>
</dbReference>
<evidence type="ECO:0000256" key="3">
    <source>
        <dbReference type="ARBA" id="ARBA00023163"/>
    </source>
</evidence>
<accession>A0A2T0UG76</accession>
<evidence type="ECO:0000313" key="5">
    <source>
        <dbReference type="EMBL" id="PRY56902.1"/>
    </source>
</evidence>
<feature type="domain" description="HTH gntR-type" evidence="4">
    <location>
        <begin position="12"/>
        <end position="80"/>
    </location>
</feature>
<evidence type="ECO:0000256" key="2">
    <source>
        <dbReference type="ARBA" id="ARBA00023125"/>
    </source>
</evidence>
<protein>
    <submittedName>
        <fullName evidence="5">GntR family transcriptional regulator</fullName>
    </submittedName>
</protein>
<dbReference type="SMART" id="SM00345">
    <property type="entry name" value="HTH_GNTR"/>
    <property type="match status" value="1"/>
</dbReference>
<dbReference type="Gene3D" id="1.10.10.10">
    <property type="entry name" value="Winged helix-like DNA-binding domain superfamily/Winged helix DNA-binding domain"/>
    <property type="match status" value="1"/>
</dbReference>
<keyword evidence="6" id="KW-1185">Reference proteome</keyword>
<keyword evidence="2" id="KW-0238">DNA-binding</keyword>
<keyword evidence="1" id="KW-0805">Transcription regulation</keyword>
<proteinExistence type="predicted"/>
<dbReference type="CDD" id="cd07377">
    <property type="entry name" value="WHTH_GntR"/>
    <property type="match status" value="1"/>
</dbReference>
<comment type="caution">
    <text evidence="5">The sequence shown here is derived from an EMBL/GenBank/DDBJ whole genome shotgun (WGS) entry which is preliminary data.</text>
</comment>
<evidence type="ECO:0000259" key="4">
    <source>
        <dbReference type="PROSITE" id="PS50949"/>
    </source>
</evidence>
<sequence>MIDFHLEPRSGVAPYMQLVHQVQQALRLGMLTVGDQLPTVKQVVAKVAINPNTVLKAYRELERQGLVAPKPGRGTFVTATLAGDDLDAHAELRAGLDQWITRARAAGLADDAVRALFDTTMRRTAQEP</sequence>
<reference evidence="5 6" key="1">
    <citation type="submission" date="2018-03" db="EMBL/GenBank/DDBJ databases">
        <title>Genomic Encyclopedia of Type Strains, Phase III (KMG-III): the genomes of soil and plant-associated and newly described type strains.</title>
        <authorList>
            <person name="Whitman W."/>
        </authorList>
    </citation>
    <scope>NUCLEOTIDE SEQUENCE [LARGE SCALE GENOMIC DNA]</scope>
    <source>
        <strain evidence="5 6">CGMCC 4.7067</strain>
    </source>
</reference>
<evidence type="ECO:0000256" key="1">
    <source>
        <dbReference type="ARBA" id="ARBA00023015"/>
    </source>
</evidence>
<dbReference type="GO" id="GO:0003677">
    <property type="term" value="F:DNA binding"/>
    <property type="evidence" value="ECO:0007669"/>
    <property type="project" value="UniProtKB-KW"/>
</dbReference>
<name>A0A2T0UG76_9ACTN</name>
<dbReference type="EMBL" id="PVTJ01000008">
    <property type="protein sequence ID" value="PRY56902.1"/>
    <property type="molecule type" value="Genomic_DNA"/>
</dbReference>
<dbReference type="InterPro" id="IPR036388">
    <property type="entry name" value="WH-like_DNA-bd_sf"/>
</dbReference>
<dbReference type="InterPro" id="IPR000524">
    <property type="entry name" value="Tscrpt_reg_HTH_GntR"/>
</dbReference>
<dbReference type="RefSeq" id="WP_106365680.1">
    <property type="nucleotide sequence ID" value="NZ_PVTJ01000008.1"/>
</dbReference>
<dbReference type="Pfam" id="PF00392">
    <property type="entry name" value="GntR"/>
    <property type="match status" value="1"/>
</dbReference>
<evidence type="ECO:0000313" key="6">
    <source>
        <dbReference type="Proteomes" id="UP000238176"/>
    </source>
</evidence>
<organism evidence="5 6">
    <name type="scientific">Glycomyces artemisiae</name>
    <dbReference type="NCBI Taxonomy" id="1076443"/>
    <lineage>
        <taxon>Bacteria</taxon>
        <taxon>Bacillati</taxon>
        <taxon>Actinomycetota</taxon>
        <taxon>Actinomycetes</taxon>
        <taxon>Glycomycetales</taxon>
        <taxon>Glycomycetaceae</taxon>
        <taxon>Glycomyces</taxon>
    </lineage>
</organism>
<dbReference type="PANTHER" id="PTHR38445">
    <property type="entry name" value="HTH-TYPE TRANSCRIPTIONAL REPRESSOR YTRA"/>
    <property type="match status" value="1"/>
</dbReference>
<dbReference type="Proteomes" id="UP000238176">
    <property type="component" value="Unassembled WGS sequence"/>
</dbReference>
<keyword evidence="3" id="KW-0804">Transcription</keyword>
<dbReference type="SUPFAM" id="SSF46785">
    <property type="entry name" value="Winged helix' DNA-binding domain"/>
    <property type="match status" value="1"/>
</dbReference>
<gene>
    <name evidence="5" type="ORF">B0I28_108213</name>
</gene>
<dbReference type="OrthoDB" id="4307011at2"/>
<dbReference type="AlphaFoldDB" id="A0A2T0UG76"/>
<dbReference type="InterPro" id="IPR036390">
    <property type="entry name" value="WH_DNA-bd_sf"/>
</dbReference>
<dbReference type="PROSITE" id="PS50949">
    <property type="entry name" value="HTH_GNTR"/>
    <property type="match status" value="1"/>
</dbReference>